<dbReference type="InterPro" id="IPR001466">
    <property type="entry name" value="Beta-lactam-related"/>
</dbReference>
<name>A0A7H9EM63_9LACO</name>
<gene>
    <name evidence="5" type="ORF">GTO87_06590</name>
</gene>
<protein>
    <submittedName>
        <fullName evidence="5">Serine hydrolase</fullName>
    </submittedName>
</protein>
<dbReference type="InterPro" id="IPR012338">
    <property type="entry name" value="Beta-lactam/transpept-like"/>
</dbReference>
<dbReference type="PANTHER" id="PTHR46825">
    <property type="entry name" value="D-ALANYL-D-ALANINE-CARBOXYPEPTIDASE/ENDOPEPTIDASE AMPH"/>
    <property type="match status" value="1"/>
</dbReference>
<dbReference type="GO" id="GO:0016787">
    <property type="term" value="F:hydrolase activity"/>
    <property type="evidence" value="ECO:0007669"/>
    <property type="project" value="UniProtKB-KW"/>
</dbReference>
<feature type="transmembrane region" description="Helical" evidence="3">
    <location>
        <begin position="12"/>
        <end position="32"/>
    </location>
</feature>
<evidence type="ECO:0000256" key="2">
    <source>
        <dbReference type="ARBA" id="ARBA00023136"/>
    </source>
</evidence>
<dbReference type="Pfam" id="PF00144">
    <property type="entry name" value="Beta-lactamase"/>
    <property type="match status" value="1"/>
</dbReference>
<dbReference type="InterPro" id="IPR050491">
    <property type="entry name" value="AmpC-like"/>
</dbReference>
<keyword evidence="5" id="KW-0378">Hydrolase</keyword>
<dbReference type="Proteomes" id="UP000510886">
    <property type="component" value="Chromosome"/>
</dbReference>
<dbReference type="Gene3D" id="3.40.710.10">
    <property type="entry name" value="DD-peptidase/beta-lactamase superfamily"/>
    <property type="match status" value="1"/>
</dbReference>
<evidence type="ECO:0000313" key="6">
    <source>
        <dbReference type="Proteomes" id="UP000510886"/>
    </source>
</evidence>
<reference evidence="5 6" key="1">
    <citation type="submission" date="2020-01" db="EMBL/GenBank/DDBJ databases">
        <title>Complete and circular genome sequences of six lactobacillus isolates from horses.</title>
        <authorList>
            <person name="Hassan H.M."/>
        </authorList>
    </citation>
    <scope>NUCLEOTIDE SEQUENCE [LARGE SCALE GENOMIC DNA]</scope>
    <source>
        <strain evidence="5 6">1A</strain>
    </source>
</reference>
<evidence type="ECO:0000313" key="5">
    <source>
        <dbReference type="EMBL" id="QLL78285.1"/>
    </source>
</evidence>
<proteinExistence type="predicted"/>
<sequence length="415" mass="47611">MMTRKSWLEQGLILIAIFALGIILGRKVYISWHTTKTGPQQEKKVSLRKQTIQHDNVVAGTLPVNVYQNLQRKVVASAAPKTIAYVKRQLQGHDFTGTVTVISHGRLVYQQGIGYADRKNKIPNTATTAYQIASIQKGITAMLLMKQVQAGRVKLTDKISKYYPQIKYGNRVTLKDMVNMQSGVIASPLPKQRMNSEKFVQWVADNFKIDPQQIKKSSYQPSNYVLLAGIVERVSHQTYEHLFEQQIVKPLKLQHTFFYSQRDQYAGQYALGYYNQTRPDAPPVKEEERDFTNQFGTGNIYMTNGDLYRMLAAFVTSKLLPLEYTKQMYQLEGKVNTYAAGTYLVTRRMRNKLADPKYKGYYFRGTEFGYDSFGDISADGQTCVLFQANTRSYQQPFNMVTDVNIYKYLIDNKIQ</sequence>
<keyword evidence="3" id="KW-1133">Transmembrane helix</keyword>
<dbReference type="AlphaFoldDB" id="A0A7H9EM63"/>
<keyword evidence="2 3" id="KW-0472">Membrane</keyword>
<dbReference type="EMBL" id="CP047418">
    <property type="protein sequence ID" value="QLL78285.1"/>
    <property type="molecule type" value="Genomic_DNA"/>
</dbReference>
<dbReference type="RefSeq" id="WP_180848542.1">
    <property type="nucleotide sequence ID" value="NZ_CP047418.1"/>
</dbReference>
<keyword evidence="3" id="KW-0812">Transmembrane</keyword>
<dbReference type="PANTHER" id="PTHR46825:SF11">
    <property type="entry name" value="PENICILLIN-BINDING PROTEIN 4"/>
    <property type="match status" value="1"/>
</dbReference>
<evidence type="ECO:0000256" key="1">
    <source>
        <dbReference type="ARBA" id="ARBA00004370"/>
    </source>
</evidence>
<accession>A0A7H9EM63</accession>
<dbReference type="KEGG" id="lsw:GTO87_06590"/>
<comment type="subcellular location">
    <subcellularLocation>
        <location evidence="1">Membrane</location>
    </subcellularLocation>
</comment>
<organism evidence="5 6">
    <name type="scientific">Ligilactobacillus saerimneri</name>
    <dbReference type="NCBI Taxonomy" id="228229"/>
    <lineage>
        <taxon>Bacteria</taxon>
        <taxon>Bacillati</taxon>
        <taxon>Bacillota</taxon>
        <taxon>Bacilli</taxon>
        <taxon>Lactobacillales</taxon>
        <taxon>Lactobacillaceae</taxon>
        <taxon>Ligilactobacillus</taxon>
    </lineage>
</organism>
<evidence type="ECO:0000259" key="4">
    <source>
        <dbReference type="Pfam" id="PF00144"/>
    </source>
</evidence>
<feature type="domain" description="Beta-lactamase-related" evidence="4">
    <location>
        <begin position="87"/>
        <end position="340"/>
    </location>
</feature>
<evidence type="ECO:0000256" key="3">
    <source>
        <dbReference type="SAM" id="Phobius"/>
    </source>
</evidence>
<dbReference type="GO" id="GO:0016020">
    <property type="term" value="C:membrane"/>
    <property type="evidence" value="ECO:0007669"/>
    <property type="project" value="UniProtKB-SubCell"/>
</dbReference>
<dbReference type="SUPFAM" id="SSF56601">
    <property type="entry name" value="beta-lactamase/transpeptidase-like"/>
    <property type="match status" value="1"/>
</dbReference>